<evidence type="ECO:0000313" key="1">
    <source>
        <dbReference type="EMBL" id="BAT01573.1"/>
    </source>
</evidence>
<evidence type="ECO:0000313" key="2">
    <source>
        <dbReference type="Proteomes" id="UP000059680"/>
    </source>
</evidence>
<dbReference type="Proteomes" id="UP000059680">
    <property type="component" value="Chromosome 7"/>
</dbReference>
<organism evidence="1 2">
    <name type="scientific">Oryza sativa subsp. japonica</name>
    <name type="common">Rice</name>
    <dbReference type="NCBI Taxonomy" id="39947"/>
    <lineage>
        <taxon>Eukaryota</taxon>
        <taxon>Viridiplantae</taxon>
        <taxon>Streptophyta</taxon>
        <taxon>Embryophyta</taxon>
        <taxon>Tracheophyta</taxon>
        <taxon>Spermatophyta</taxon>
        <taxon>Magnoliopsida</taxon>
        <taxon>Liliopsida</taxon>
        <taxon>Poales</taxon>
        <taxon>Poaceae</taxon>
        <taxon>BOP clade</taxon>
        <taxon>Oryzoideae</taxon>
        <taxon>Oryzeae</taxon>
        <taxon>Oryzinae</taxon>
        <taxon>Oryza</taxon>
        <taxon>Oryza sativa</taxon>
    </lineage>
</organism>
<dbReference type="InParanoid" id="A0A0P0X6M2"/>
<accession>A0A0P0X6M2</accession>
<reference evidence="2" key="1">
    <citation type="journal article" date="2005" name="Nature">
        <title>The map-based sequence of the rice genome.</title>
        <authorList>
            <consortium name="International rice genome sequencing project (IRGSP)"/>
            <person name="Matsumoto T."/>
            <person name="Wu J."/>
            <person name="Kanamori H."/>
            <person name="Katayose Y."/>
            <person name="Fujisawa M."/>
            <person name="Namiki N."/>
            <person name="Mizuno H."/>
            <person name="Yamamoto K."/>
            <person name="Antonio B.A."/>
            <person name="Baba T."/>
            <person name="Sakata K."/>
            <person name="Nagamura Y."/>
            <person name="Aoki H."/>
            <person name="Arikawa K."/>
            <person name="Arita K."/>
            <person name="Bito T."/>
            <person name="Chiden Y."/>
            <person name="Fujitsuka N."/>
            <person name="Fukunaka R."/>
            <person name="Hamada M."/>
            <person name="Harada C."/>
            <person name="Hayashi A."/>
            <person name="Hijishita S."/>
            <person name="Honda M."/>
            <person name="Hosokawa S."/>
            <person name="Ichikawa Y."/>
            <person name="Idonuma A."/>
            <person name="Iijima M."/>
            <person name="Ikeda M."/>
            <person name="Ikeno M."/>
            <person name="Ito K."/>
            <person name="Ito S."/>
            <person name="Ito T."/>
            <person name="Ito Y."/>
            <person name="Ito Y."/>
            <person name="Iwabuchi A."/>
            <person name="Kamiya K."/>
            <person name="Karasawa W."/>
            <person name="Kurita K."/>
            <person name="Katagiri S."/>
            <person name="Kikuta A."/>
            <person name="Kobayashi H."/>
            <person name="Kobayashi N."/>
            <person name="Machita K."/>
            <person name="Maehara T."/>
            <person name="Masukawa M."/>
            <person name="Mizubayashi T."/>
            <person name="Mukai Y."/>
            <person name="Nagasaki H."/>
            <person name="Nagata Y."/>
            <person name="Naito S."/>
            <person name="Nakashima M."/>
            <person name="Nakama Y."/>
            <person name="Nakamichi Y."/>
            <person name="Nakamura M."/>
            <person name="Meguro A."/>
            <person name="Negishi M."/>
            <person name="Ohta I."/>
            <person name="Ohta T."/>
            <person name="Okamoto M."/>
            <person name="Ono N."/>
            <person name="Saji S."/>
            <person name="Sakaguchi M."/>
            <person name="Sakai K."/>
            <person name="Shibata M."/>
            <person name="Shimokawa T."/>
            <person name="Song J."/>
            <person name="Takazaki Y."/>
            <person name="Terasawa K."/>
            <person name="Tsugane M."/>
            <person name="Tsuji K."/>
            <person name="Ueda S."/>
            <person name="Waki K."/>
            <person name="Yamagata H."/>
            <person name="Yamamoto M."/>
            <person name="Yamamoto S."/>
            <person name="Yamane H."/>
            <person name="Yoshiki S."/>
            <person name="Yoshihara R."/>
            <person name="Yukawa K."/>
            <person name="Zhong H."/>
            <person name="Yano M."/>
            <person name="Yuan Q."/>
            <person name="Ouyang S."/>
            <person name="Liu J."/>
            <person name="Jones K.M."/>
            <person name="Gansberger K."/>
            <person name="Moffat K."/>
            <person name="Hill J."/>
            <person name="Bera J."/>
            <person name="Fadrosh D."/>
            <person name="Jin S."/>
            <person name="Johri S."/>
            <person name="Kim M."/>
            <person name="Overton L."/>
            <person name="Reardon M."/>
            <person name="Tsitrin T."/>
            <person name="Vuong H."/>
            <person name="Weaver B."/>
            <person name="Ciecko A."/>
            <person name="Tallon L."/>
            <person name="Jackson J."/>
            <person name="Pai G."/>
            <person name="Aken S.V."/>
            <person name="Utterback T."/>
            <person name="Reidmuller S."/>
            <person name="Feldblyum T."/>
            <person name="Hsiao J."/>
            <person name="Zismann V."/>
            <person name="Iobst S."/>
            <person name="de Vazeille A.R."/>
            <person name="Buell C.R."/>
            <person name="Ying K."/>
            <person name="Li Y."/>
            <person name="Lu T."/>
            <person name="Huang Y."/>
            <person name="Zhao Q."/>
            <person name="Feng Q."/>
            <person name="Zhang L."/>
            <person name="Zhu J."/>
            <person name="Weng Q."/>
            <person name="Mu J."/>
            <person name="Lu Y."/>
            <person name="Fan D."/>
            <person name="Liu Y."/>
            <person name="Guan J."/>
            <person name="Zhang Y."/>
            <person name="Yu S."/>
            <person name="Liu X."/>
            <person name="Zhang Y."/>
            <person name="Hong G."/>
            <person name="Han B."/>
            <person name="Choisne N."/>
            <person name="Demange N."/>
            <person name="Orjeda G."/>
            <person name="Samain S."/>
            <person name="Cattolico L."/>
            <person name="Pelletier E."/>
            <person name="Couloux A."/>
            <person name="Segurens B."/>
            <person name="Wincker P."/>
            <person name="D'Hont A."/>
            <person name="Scarpelli C."/>
            <person name="Weissenbach J."/>
            <person name="Salanoubat M."/>
            <person name="Quetier F."/>
            <person name="Yu Y."/>
            <person name="Kim H.R."/>
            <person name="Rambo T."/>
            <person name="Currie J."/>
            <person name="Collura K."/>
            <person name="Luo M."/>
            <person name="Yang T."/>
            <person name="Ammiraju J.S.S."/>
            <person name="Engler F."/>
            <person name="Soderlund C."/>
            <person name="Wing R.A."/>
            <person name="Palmer L.E."/>
            <person name="de la Bastide M."/>
            <person name="Spiegel L."/>
            <person name="Nascimento L."/>
            <person name="Zutavern T."/>
            <person name="O'Shaughnessy A."/>
            <person name="Dike S."/>
            <person name="Dedhia N."/>
            <person name="Preston R."/>
            <person name="Balija V."/>
            <person name="McCombie W.R."/>
            <person name="Chow T."/>
            <person name="Chen H."/>
            <person name="Chung M."/>
            <person name="Chen C."/>
            <person name="Shaw J."/>
            <person name="Wu H."/>
            <person name="Hsiao K."/>
            <person name="Chao Y."/>
            <person name="Chu M."/>
            <person name="Cheng C."/>
            <person name="Hour A."/>
            <person name="Lee P."/>
            <person name="Lin S."/>
            <person name="Lin Y."/>
            <person name="Liou J."/>
            <person name="Liu S."/>
            <person name="Hsing Y."/>
            <person name="Raghuvanshi S."/>
            <person name="Mohanty A."/>
            <person name="Bharti A.K."/>
            <person name="Gaur A."/>
            <person name="Gupta V."/>
            <person name="Kumar D."/>
            <person name="Ravi V."/>
            <person name="Vij S."/>
            <person name="Kapur A."/>
            <person name="Khurana P."/>
            <person name="Khurana P."/>
            <person name="Khurana J.P."/>
            <person name="Tyagi A.K."/>
            <person name="Gaikwad K."/>
            <person name="Singh A."/>
            <person name="Dalal V."/>
            <person name="Srivastava S."/>
            <person name="Dixit A."/>
            <person name="Pal A.K."/>
            <person name="Ghazi I.A."/>
            <person name="Yadav M."/>
            <person name="Pandit A."/>
            <person name="Bhargava A."/>
            <person name="Sureshbabu K."/>
            <person name="Batra K."/>
            <person name="Sharma T.R."/>
            <person name="Mohapatra T."/>
            <person name="Singh N.K."/>
            <person name="Messing J."/>
            <person name="Nelson A.B."/>
            <person name="Fuks G."/>
            <person name="Kavchok S."/>
            <person name="Keizer G."/>
            <person name="Linton E."/>
            <person name="Llaca V."/>
            <person name="Song R."/>
            <person name="Tanyolac B."/>
            <person name="Young S."/>
            <person name="Ho-Il K."/>
            <person name="Hahn J.H."/>
            <person name="Sangsakoo G."/>
            <person name="Vanavichit A."/>
            <person name="de Mattos Luiz.A.T."/>
            <person name="Zimmer P.D."/>
            <person name="Malone G."/>
            <person name="Dellagostin O."/>
            <person name="de Oliveira A.C."/>
            <person name="Bevan M."/>
            <person name="Bancroft I."/>
            <person name="Minx P."/>
            <person name="Cordum H."/>
            <person name="Wilson R."/>
            <person name="Cheng Z."/>
            <person name="Jin W."/>
            <person name="Jiang J."/>
            <person name="Leong S.A."/>
            <person name="Iwama H."/>
            <person name="Gojobori T."/>
            <person name="Itoh T."/>
            <person name="Niimura Y."/>
            <person name="Fujii Y."/>
            <person name="Habara T."/>
            <person name="Sakai H."/>
            <person name="Sato Y."/>
            <person name="Wilson G."/>
            <person name="Kumar K."/>
            <person name="McCouch S."/>
            <person name="Juretic N."/>
            <person name="Hoen D."/>
            <person name="Wright S."/>
            <person name="Bruskiewich R."/>
            <person name="Bureau T."/>
            <person name="Miyao A."/>
            <person name="Hirochika H."/>
            <person name="Nishikawa T."/>
            <person name="Kadowaki K."/>
            <person name="Sugiura M."/>
            <person name="Burr B."/>
            <person name="Sasaki T."/>
        </authorList>
    </citation>
    <scope>NUCLEOTIDE SEQUENCE [LARGE SCALE GENOMIC DNA]</scope>
    <source>
        <strain evidence="2">cv. Nipponbare</strain>
    </source>
</reference>
<feature type="non-terminal residue" evidence="1">
    <location>
        <position position="1"/>
    </location>
</feature>
<protein>
    <submittedName>
        <fullName evidence="1">Os07g0493100 protein</fullName>
    </submittedName>
</protein>
<sequence length="83" mass="8596">EARGGAGGGTIGRPWKRCRSGGRLPCLRPSSTAVPIIPSIVPTLQHQSSIIAPILAAFSASFARRGMLSTNPPMACLASLAHF</sequence>
<dbReference type="AlphaFoldDB" id="A0A0P0X6M2"/>
<gene>
    <name evidence="1" type="ordered locus">Os07g0493100</name>
    <name evidence="1" type="ORF">OSNPB_070493100</name>
</gene>
<proteinExistence type="predicted"/>
<keyword evidence="2" id="KW-1185">Reference proteome</keyword>
<dbReference type="EMBL" id="AP014963">
    <property type="protein sequence ID" value="BAT01573.1"/>
    <property type="molecule type" value="Genomic_DNA"/>
</dbReference>
<reference evidence="1 2" key="2">
    <citation type="journal article" date="2013" name="Plant Cell Physiol.">
        <title>Rice Annotation Project Database (RAP-DB): an integrative and interactive database for rice genomics.</title>
        <authorList>
            <person name="Sakai H."/>
            <person name="Lee S.S."/>
            <person name="Tanaka T."/>
            <person name="Numa H."/>
            <person name="Kim J."/>
            <person name="Kawahara Y."/>
            <person name="Wakimoto H."/>
            <person name="Yang C.C."/>
            <person name="Iwamoto M."/>
            <person name="Abe T."/>
            <person name="Yamada Y."/>
            <person name="Muto A."/>
            <person name="Inokuchi H."/>
            <person name="Ikemura T."/>
            <person name="Matsumoto T."/>
            <person name="Sasaki T."/>
            <person name="Itoh T."/>
        </authorList>
    </citation>
    <scope>NUCLEOTIDE SEQUENCE [LARGE SCALE GENOMIC DNA]</scope>
    <source>
        <strain evidence="2">cv. Nipponbare</strain>
    </source>
</reference>
<dbReference type="PaxDb" id="39947-A0A0P0X6M2"/>
<reference evidence="1 2" key="3">
    <citation type="journal article" date="2013" name="Rice">
        <title>Improvement of the Oryza sativa Nipponbare reference genome using next generation sequence and optical map data.</title>
        <authorList>
            <person name="Kawahara Y."/>
            <person name="de la Bastide M."/>
            <person name="Hamilton J.P."/>
            <person name="Kanamori H."/>
            <person name="McCombie W.R."/>
            <person name="Ouyang S."/>
            <person name="Schwartz D.C."/>
            <person name="Tanaka T."/>
            <person name="Wu J."/>
            <person name="Zhou S."/>
            <person name="Childs K.L."/>
            <person name="Davidson R.M."/>
            <person name="Lin H."/>
            <person name="Quesada-Ocampo L."/>
            <person name="Vaillancourt B."/>
            <person name="Sakai H."/>
            <person name="Lee S.S."/>
            <person name="Kim J."/>
            <person name="Numa H."/>
            <person name="Itoh T."/>
            <person name="Buell C.R."/>
            <person name="Matsumoto T."/>
        </authorList>
    </citation>
    <scope>NUCLEOTIDE SEQUENCE [LARGE SCALE GENOMIC DNA]</scope>
    <source>
        <strain evidence="2">cv. Nipponbare</strain>
    </source>
</reference>
<dbReference type="Gramene" id="Os07t0493100-01">
    <property type="protein sequence ID" value="Os07t0493100-01"/>
    <property type="gene ID" value="Os07g0493100"/>
</dbReference>
<name>A0A0P0X6M2_ORYSJ</name>